<dbReference type="EMBL" id="JAVRJZ010000013">
    <property type="protein sequence ID" value="KAK2714723.1"/>
    <property type="molecule type" value="Genomic_DNA"/>
</dbReference>
<dbReference type="GO" id="GO:0005667">
    <property type="term" value="C:transcription regulator complex"/>
    <property type="evidence" value="ECO:0007669"/>
    <property type="project" value="TreeGrafter"/>
</dbReference>
<feature type="compositionally biased region" description="Low complexity" evidence="1">
    <location>
        <begin position="420"/>
        <end position="441"/>
    </location>
</feature>
<feature type="region of interest" description="Disordered" evidence="1">
    <location>
        <begin position="398"/>
        <end position="441"/>
    </location>
</feature>
<feature type="compositionally biased region" description="Polar residues" evidence="1">
    <location>
        <begin position="58"/>
        <end position="72"/>
    </location>
</feature>
<dbReference type="EMBL" id="JAVRJZ010000013">
    <property type="protein sequence ID" value="KAK2714718.1"/>
    <property type="molecule type" value="Genomic_DNA"/>
</dbReference>
<dbReference type="InterPro" id="IPR036116">
    <property type="entry name" value="FN3_sf"/>
</dbReference>
<dbReference type="InterPro" id="IPR056565">
    <property type="entry name" value="Fn3_ATF7IP"/>
</dbReference>
<accession>A0AA88I2B6</accession>
<evidence type="ECO:0000313" key="4">
    <source>
        <dbReference type="Proteomes" id="UP001187531"/>
    </source>
</evidence>
<feature type="region of interest" description="Disordered" evidence="1">
    <location>
        <begin position="220"/>
        <end position="320"/>
    </location>
</feature>
<feature type="domain" description="Activating transcription factor 7-interacting protein Fn3" evidence="2">
    <location>
        <begin position="502"/>
        <end position="594"/>
    </location>
</feature>
<reference evidence="3" key="1">
    <citation type="submission" date="2023-07" db="EMBL/GenBank/DDBJ databases">
        <title>Chromosome-level genome assembly of Artemia franciscana.</title>
        <authorList>
            <person name="Jo E."/>
        </authorList>
    </citation>
    <scope>NUCLEOTIDE SEQUENCE</scope>
    <source>
        <tissue evidence="3">Whole body</tissue>
    </source>
</reference>
<dbReference type="InterPro" id="IPR026085">
    <property type="entry name" value="ATF7-int"/>
</dbReference>
<feature type="compositionally biased region" description="Polar residues" evidence="1">
    <location>
        <begin position="227"/>
        <end position="237"/>
    </location>
</feature>
<gene>
    <name evidence="3" type="ORF">QYM36_009067</name>
</gene>
<keyword evidence="4" id="KW-1185">Reference proteome</keyword>
<feature type="compositionally biased region" description="Polar residues" evidence="1">
    <location>
        <begin position="256"/>
        <end position="289"/>
    </location>
</feature>
<dbReference type="EMBL" id="JAVRJZ010000013">
    <property type="protein sequence ID" value="KAK2714717.1"/>
    <property type="molecule type" value="Genomic_DNA"/>
</dbReference>
<evidence type="ECO:0000259" key="2">
    <source>
        <dbReference type="Pfam" id="PF16794"/>
    </source>
</evidence>
<proteinExistence type="predicted"/>
<dbReference type="SUPFAM" id="SSF49265">
    <property type="entry name" value="Fibronectin type III"/>
    <property type="match status" value="1"/>
</dbReference>
<organism evidence="3 4">
    <name type="scientific">Artemia franciscana</name>
    <name type="common">Brine shrimp</name>
    <name type="synonym">Artemia sanfranciscana</name>
    <dbReference type="NCBI Taxonomy" id="6661"/>
    <lineage>
        <taxon>Eukaryota</taxon>
        <taxon>Metazoa</taxon>
        <taxon>Ecdysozoa</taxon>
        <taxon>Arthropoda</taxon>
        <taxon>Crustacea</taxon>
        <taxon>Branchiopoda</taxon>
        <taxon>Anostraca</taxon>
        <taxon>Artemiidae</taxon>
        <taxon>Artemia</taxon>
    </lineage>
</organism>
<comment type="caution">
    <text evidence="3">The sequence shown here is derived from an EMBL/GenBank/DDBJ whole genome shotgun (WGS) entry which is preliminary data.</text>
</comment>
<dbReference type="Pfam" id="PF16794">
    <property type="entry name" value="fn3_4"/>
    <property type="match status" value="1"/>
</dbReference>
<feature type="compositionally biased region" description="Polar residues" evidence="1">
    <location>
        <begin position="398"/>
        <end position="410"/>
    </location>
</feature>
<feature type="region of interest" description="Disordered" evidence="1">
    <location>
        <begin position="1"/>
        <end position="80"/>
    </location>
</feature>
<dbReference type="GO" id="GO:0006355">
    <property type="term" value="P:regulation of DNA-templated transcription"/>
    <property type="evidence" value="ECO:0007669"/>
    <property type="project" value="TreeGrafter"/>
</dbReference>
<dbReference type="Proteomes" id="UP001187531">
    <property type="component" value="Unassembled WGS sequence"/>
</dbReference>
<dbReference type="PANTHER" id="PTHR23210:SF26">
    <property type="entry name" value="ACTIVATING TRANSCRIPTION FACTOR 7-INTERACTING PROTEIN 1"/>
    <property type="match status" value="1"/>
</dbReference>
<evidence type="ECO:0000313" key="3">
    <source>
        <dbReference type="EMBL" id="KAK2714722.1"/>
    </source>
</evidence>
<protein>
    <recommendedName>
        <fullName evidence="2">Activating transcription factor 7-interacting protein Fn3 domain-containing protein</fullName>
    </recommendedName>
</protein>
<feature type="compositionally biased region" description="Low complexity" evidence="1">
    <location>
        <begin position="32"/>
        <end position="47"/>
    </location>
</feature>
<dbReference type="GO" id="GO:0005634">
    <property type="term" value="C:nucleus"/>
    <property type="evidence" value="ECO:0007669"/>
    <property type="project" value="TreeGrafter"/>
</dbReference>
<dbReference type="GO" id="GO:0003712">
    <property type="term" value="F:transcription coregulator activity"/>
    <property type="evidence" value="ECO:0007669"/>
    <property type="project" value="TreeGrafter"/>
</dbReference>
<evidence type="ECO:0000256" key="1">
    <source>
        <dbReference type="SAM" id="MobiDB-lite"/>
    </source>
</evidence>
<dbReference type="EMBL" id="JAVRJZ010000013">
    <property type="protein sequence ID" value="KAK2714722.1"/>
    <property type="molecule type" value="Genomic_DNA"/>
</dbReference>
<sequence>MVQCDLDNGIKNILSGGKNNSKDGIFSNGEQSTSNESLSLDSSPISSQKQDQGEPKESNSQSDSTSDLNKNGQMDLGVSLPSSNMADVALAMLEKEALENKTAKGDTTPSSKLVNAPCSENQKLESFVRTISRQRLEYLVMRYLVRHIKDQSYINELRREVQEGRNMIMTLASKIKMYCQHGRELKTRQDNAHALKTSMHLPTSERLCRDASTQINPVDFQKDADKSQANNSANLVSNKRRNSRPEVNRLQKRSRSSSVLKNATNGVASTPTTARPSPEQNSQTVQRPNKSPIKNPKKASRGSPLAPATPSRALGALPTDTVGAAKPSDFLPMNVIPSDVLVQASKKSLSSENNVNGNTQLRRPEGEIVTKVATVKWPEGTNIPQGLTNLAAAQATEKQAPNVDGNQNANVIDLTDDDASSGSSGPVASTSFPKISSSSSSSSGKLLAIVSIAPPSVGEASATGSSDSKSVQYSLSIRRHPGPLPQLQAVSDSGVSCPFSPEPVIQLSKRDTNICVRLDLPDRSFLSKIKDYFIYEYHAKDCPPSSDHWRCIDRIEACTPPVEIVLTNIDPDLRYYIAVVARDRLGRFGPYSIVNYIDM</sequence>
<dbReference type="AlphaFoldDB" id="A0AA88I2B6"/>
<name>A0AA88I2B6_ARTSF</name>
<dbReference type="PANTHER" id="PTHR23210">
    <property type="entry name" value="ACTIVATING TRANSCRIPTION FACTOR 7 INTERACTING PROTEIN"/>
    <property type="match status" value="1"/>
</dbReference>